<dbReference type="GO" id="GO:0005525">
    <property type="term" value="F:GTP binding"/>
    <property type="evidence" value="ECO:0007669"/>
    <property type="project" value="UniProtKB-KW"/>
</dbReference>
<dbReference type="SUPFAM" id="SSF55073">
    <property type="entry name" value="Nucleotide cyclase"/>
    <property type="match status" value="1"/>
</dbReference>
<dbReference type="PANTHER" id="PTHR42202:SF1">
    <property type="entry name" value="GTP CYCLOHYDROLASE III"/>
    <property type="match status" value="1"/>
</dbReference>
<evidence type="ECO:0000256" key="1">
    <source>
        <dbReference type="ARBA" id="ARBA00022801"/>
    </source>
</evidence>
<keyword evidence="2" id="KW-0342">GTP-binding</keyword>
<dbReference type="PROSITE" id="PS50887">
    <property type="entry name" value="GGDEF"/>
    <property type="match status" value="1"/>
</dbReference>
<gene>
    <name evidence="2 5" type="primary">gch3</name>
</gene>
<proteinExistence type="inferred from homology"/>
<dbReference type="Gene3D" id="3.30.70.270">
    <property type="match status" value="1"/>
</dbReference>
<dbReference type="InterPro" id="IPR007839">
    <property type="entry name" value="GTP_CycHdrlase_3"/>
</dbReference>
<organism evidence="5">
    <name type="scientific">uncultured marine thaumarchaeote KM3_24_H04</name>
    <dbReference type="NCBI Taxonomy" id="1456101"/>
    <lineage>
        <taxon>Archaea</taxon>
        <taxon>Nitrososphaerota</taxon>
        <taxon>environmental samples</taxon>
    </lineage>
</organism>
<feature type="domain" description="GGDEF" evidence="4">
    <location>
        <begin position="127"/>
        <end position="248"/>
    </location>
</feature>
<evidence type="ECO:0000313" key="5">
    <source>
        <dbReference type="EMBL" id="AIF07753.1"/>
    </source>
</evidence>
<dbReference type="EC" id="3.5.4.29" evidence="2 3"/>
<keyword evidence="1 2" id="KW-0378">Hydrolase</keyword>
<dbReference type="GO" id="GO:0043740">
    <property type="term" value="F:GTP cyclohydrolase IIa activity"/>
    <property type="evidence" value="ECO:0007669"/>
    <property type="project" value="UniProtKB-UniRule"/>
</dbReference>
<comment type="catalytic activity">
    <reaction evidence="2 3">
        <text>GTP + 3 H2O = 2-amino-5-formylamino-6-(5-phospho-D-ribosylamino)pyrimidin-4(3H)-one + 2 phosphate + 2 H(+)</text>
        <dbReference type="Rhea" id="RHEA:22468"/>
        <dbReference type="ChEBI" id="CHEBI:15377"/>
        <dbReference type="ChEBI" id="CHEBI:15378"/>
        <dbReference type="ChEBI" id="CHEBI:37565"/>
        <dbReference type="ChEBI" id="CHEBI:43474"/>
        <dbReference type="ChEBI" id="CHEBI:57258"/>
        <dbReference type="EC" id="3.5.4.29"/>
    </reaction>
</comment>
<dbReference type="PANTHER" id="PTHR42202">
    <property type="entry name" value="GTP CYCLOHYDROLASE III"/>
    <property type="match status" value="1"/>
</dbReference>
<dbReference type="Gene3D" id="3.30.70.1230">
    <property type="entry name" value="Nucleotide cyclase"/>
    <property type="match status" value="1"/>
</dbReference>
<keyword evidence="2" id="KW-0547">Nucleotide-binding</keyword>
<name>A0A075H1A3_9ARCH</name>
<dbReference type="AlphaFoldDB" id="A0A075H1A3"/>
<sequence>MIQLTIMKITGYGPWTLTLGSDREHELQMLQASLYQKIQKLFSEKNGLVFQNRSDEFFAITNGITLDEHIDIQKELGKLFEVKVSMTIGFGDTPFDANISAYNGKRNEKFLNKEFNIYGSVNGKEEQNVAIMHIDVDSLTAKRKMLSPYETSSLMFKLYSKMSDFFLDKKSLAFFMGGDNFMVVSNSQHKIHAHEFIDQIKNEMNLILNCGIGINNTGRGAAKLATKSLDTIREIRDSGKEKPEVYELK</sequence>
<dbReference type="EMBL" id="KF900812">
    <property type="protein sequence ID" value="AIF07753.1"/>
    <property type="molecule type" value="Genomic_DNA"/>
</dbReference>
<comment type="function">
    <text evidence="2 3">Catalyzes the formation of 2-amino-5-formylamino-6-ribofuranosylamino-4(3H)-pyrimidinone ribonucleotide monophosphate and inorganic phosphate from GTP. Also has an independent pyrophosphate phosphohydrolase activity.</text>
</comment>
<dbReference type="InterPro" id="IPR029787">
    <property type="entry name" value="Nucleotide_cyclase"/>
</dbReference>
<dbReference type="InterPro" id="IPR000160">
    <property type="entry name" value="GGDEF_dom"/>
</dbReference>
<comment type="similarity">
    <text evidence="2 3">Belongs to the archaeal-type GTP cyclohydrolase family.</text>
</comment>
<protein>
    <recommendedName>
        <fullName evidence="2 3">GTP cyclohydrolase III</fullName>
        <ecNumber evidence="2 3">3.5.4.29</ecNumber>
    </recommendedName>
</protein>
<accession>A0A075H1A3</accession>
<evidence type="ECO:0000259" key="4">
    <source>
        <dbReference type="PROSITE" id="PS50887"/>
    </source>
</evidence>
<dbReference type="Pfam" id="PF05165">
    <property type="entry name" value="GCH_III"/>
    <property type="match status" value="1"/>
</dbReference>
<reference evidence="5" key="1">
    <citation type="journal article" date="2014" name="Genome Biol. Evol.">
        <title>Pangenome evidence for extensive interdomain horizontal transfer affecting lineage core and shell genes in uncultured planktonic thaumarchaeota and euryarchaeota.</title>
        <authorList>
            <person name="Deschamps P."/>
            <person name="Zivanovic Y."/>
            <person name="Moreira D."/>
            <person name="Rodriguez-Valera F."/>
            <person name="Lopez-Garcia P."/>
        </authorList>
    </citation>
    <scope>NUCLEOTIDE SEQUENCE</scope>
</reference>
<dbReference type="HAMAP" id="MF_00608">
    <property type="entry name" value="GTP_cyclohydro_3"/>
    <property type="match status" value="1"/>
</dbReference>
<evidence type="ECO:0000256" key="3">
    <source>
        <dbReference type="PIRNR" id="PIRNR009265"/>
    </source>
</evidence>
<dbReference type="InterPro" id="IPR043128">
    <property type="entry name" value="Rev_trsase/Diguanyl_cyclase"/>
</dbReference>
<evidence type="ECO:0000256" key="2">
    <source>
        <dbReference type="HAMAP-Rule" id="MF_00608"/>
    </source>
</evidence>
<dbReference type="PIRSF" id="PIRSF009265">
    <property type="entry name" value="GTP_cyclohydro_3"/>
    <property type="match status" value="1"/>
</dbReference>